<organism evidence="1 2">
    <name type="scientific">Lactobacillus iners LactinV 01V1-a</name>
    <dbReference type="NCBI Taxonomy" id="879297"/>
    <lineage>
        <taxon>Bacteria</taxon>
        <taxon>Bacillati</taxon>
        <taxon>Bacillota</taxon>
        <taxon>Bacilli</taxon>
        <taxon>Lactobacillales</taxon>
        <taxon>Lactobacillaceae</taxon>
        <taxon>Lactobacillus</taxon>
    </lineage>
</organism>
<dbReference type="Proteomes" id="UP000003648">
    <property type="component" value="Unassembled WGS sequence"/>
</dbReference>
<accession>E1NTE9</accession>
<proteinExistence type="predicted"/>
<evidence type="ECO:0000313" key="2">
    <source>
        <dbReference type="Proteomes" id="UP000003648"/>
    </source>
</evidence>
<comment type="caution">
    <text evidence="1">The sequence shown here is derived from an EMBL/GenBank/DDBJ whole genome shotgun (WGS) entry which is preliminary data.</text>
</comment>
<gene>
    <name evidence="1" type="ORF">HMPREF9211_1561</name>
</gene>
<protein>
    <submittedName>
        <fullName evidence="1">Uncharacterized protein</fullName>
    </submittedName>
</protein>
<dbReference type="AlphaFoldDB" id="E1NTE9"/>
<sequence>MKIKSKILIQKIEKQDYLQDLESIKYSDITNAKLKTIAQK</sequence>
<name>E1NTE9_9LACO</name>
<reference evidence="1 2" key="1">
    <citation type="submission" date="2010-09" db="EMBL/GenBank/DDBJ databases">
        <authorList>
            <person name="Durkin A.S."/>
            <person name="Madupu R."/>
            <person name="Torralba M."/>
            <person name="Gillis M."/>
            <person name="Methe B."/>
            <person name="Sutton G."/>
            <person name="Nelson K.E."/>
        </authorList>
    </citation>
    <scope>NUCLEOTIDE SEQUENCE [LARGE SCALE GENOMIC DNA]</scope>
    <source>
        <strain evidence="1 2">LactinV 01V1-a</strain>
    </source>
</reference>
<evidence type="ECO:0000313" key="1">
    <source>
        <dbReference type="EMBL" id="EFO70626.1"/>
    </source>
</evidence>
<dbReference type="EMBL" id="AEHQ01000059">
    <property type="protein sequence ID" value="EFO70626.1"/>
    <property type="molecule type" value="Genomic_DNA"/>
</dbReference>